<dbReference type="Proteomes" id="UP000272560">
    <property type="component" value="Unassembled WGS sequence"/>
</dbReference>
<gene>
    <name evidence="8" type="ORF">D6T63_02750</name>
</gene>
<evidence type="ECO:0000256" key="5">
    <source>
        <dbReference type="ARBA" id="ARBA00023136"/>
    </source>
</evidence>
<comment type="caution">
    <text evidence="8">The sequence shown here is derived from an EMBL/GenBank/DDBJ whole genome shotgun (WGS) entry which is preliminary data.</text>
</comment>
<keyword evidence="5 7" id="KW-0472">Membrane</keyword>
<feature type="compositionally biased region" description="Basic and acidic residues" evidence="6">
    <location>
        <begin position="355"/>
        <end position="366"/>
    </location>
</feature>
<dbReference type="PANTHER" id="PTHR30213">
    <property type="entry name" value="INNER MEMBRANE PROTEIN YHJD"/>
    <property type="match status" value="1"/>
</dbReference>
<evidence type="ECO:0000256" key="4">
    <source>
        <dbReference type="ARBA" id="ARBA00022989"/>
    </source>
</evidence>
<keyword evidence="2" id="KW-1003">Cell membrane</keyword>
<dbReference type="Pfam" id="PF03631">
    <property type="entry name" value="Virul_fac_BrkB"/>
    <property type="match status" value="1"/>
</dbReference>
<evidence type="ECO:0000256" key="1">
    <source>
        <dbReference type="ARBA" id="ARBA00004651"/>
    </source>
</evidence>
<dbReference type="OrthoDB" id="9781030at2"/>
<feature type="compositionally biased region" description="Basic and acidic residues" evidence="6">
    <location>
        <begin position="51"/>
        <end position="63"/>
    </location>
</feature>
<keyword evidence="9" id="KW-1185">Reference proteome</keyword>
<dbReference type="NCBIfam" id="TIGR00765">
    <property type="entry name" value="yihY_not_rbn"/>
    <property type="match status" value="1"/>
</dbReference>
<dbReference type="AlphaFoldDB" id="A0A3A5MG77"/>
<reference evidence="8 9" key="1">
    <citation type="submission" date="2018-09" db="EMBL/GenBank/DDBJ databases">
        <title>Novel species of Arthrobacter.</title>
        <authorList>
            <person name="Liu Q."/>
            <person name="Xin Y.-H."/>
        </authorList>
    </citation>
    <scope>NUCLEOTIDE SEQUENCE [LARGE SCALE GENOMIC DNA]</scope>
    <source>
        <strain evidence="8 9">Hz2</strain>
    </source>
</reference>
<feature type="transmembrane region" description="Helical" evidence="7">
    <location>
        <begin position="271"/>
        <end position="294"/>
    </location>
</feature>
<evidence type="ECO:0000256" key="7">
    <source>
        <dbReference type="SAM" id="Phobius"/>
    </source>
</evidence>
<accession>A0A3A5MG77</accession>
<feature type="region of interest" description="Disordered" evidence="6">
    <location>
        <begin position="345"/>
        <end position="366"/>
    </location>
</feature>
<feature type="compositionally biased region" description="Polar residues" evidence="6">
    <location>
        <begin position="1"/>
        <end position="14"/>
    </location>
</feature>
<feature type="transmembrane region" description="Helical" evidence="7">
    <location>
        <begin position="306"/>
        <end position="328"/>
    </location>
</feature>
<comment type="subcellular location">
    <subcellularLocation>
        <location evidence="1">Cell membrane</location>
        <topology evidence="1">Multi-pass membrane protein</topology>
    </subcellularLocation>
</comment>
<feature type="transmembrane region" description="Helical" evidence="7">
    <location>
        <begin position="196"/>
        <end position="216"/>
    </location>
</feature>
<feature type="transmembrane region" description="Helical" evidence="7">
    <location>
        <begin position="236"/>
        <end position="259"/>
    </location>
</feature>
<evidence type="ECO:0000256" key="3">
    <source>
        <dbReference type="ARBA" id="ARBA00022692"/>
    </source>
</evidence>
<keyword evidence="3 7" id="KW-0812">Transmembrane</keyword>
<dbReference type="GO" id="GO:0005886">
    <property type="term" value="C:plasma membrane"/>
    <property type="evidence" value="ECO:0007669"/>
    <property type="project" value="UniProtKB-SubCell"/>
</dbReference>
<feature type="transmembrane region" description="Helical" evidence="7">
    <location>
        <begin position="150"/>
        <end position="170"/>
    </location>
</feature>
<feature type="transmembrane region" description="Helical" evidence="7">
    <location>
        <begin position="90"/>
        <end position="112"/>
    </location>
</feature>
<name>A0A3A5MG77_9MICC</name>
<proteinExistence type="predicted"/>
<feature type="region of interest" description="Disordered" evidence="6">
    <location>
        <begin position="1"/>
        <end position="63"/>
    </location>
</feature>
<protein>
    <submittedName>
        <fullName evidence="8">YihY/virulence factor BrkB family protein</fullName>
    </submittedName>
</protein>
<evidence type="ECO:0000313" key="8">
    <source>
        <dbReference type="EMBL" id="RJT83373.1"/>
    </source>
</evidence>
<dbReference type="InterPro" id="IPR017039">
    <property type="entry name" value="Virul_fac_BrkB"/>
</dbReference>
<organism evidence="8 9">
    <name type="scientific">Arthrobacter cheniae</name>
    <dbReference type="NCBI Taxonomy" id="1258888"/>
    <lineage>
        <taxon>Bacteria</taxon>
        <taxon>Bacillati</taxon>
        <taxon>Actinomycetota</taxon>
        <taxon>Actinomycetes</taxon>
        <taxon>Micrococcales</taxon>
        <taxon>Micrococcaceae</taxon>
        <taxon>Arthrobacter</taxon>
    </lineage>
</organism>
<evidence type="ECO:0000256" key="6">
    <source>
        <dbReference type="SAM" id="MobiDB-lite"/>
    </source>
</evidence>
<evidence type="ECO:0000313" key="9">
    <source>
        <dbReference type="Proteomes" id="UP000272560"/>
    </source>
</evidence>
<sequence length="388" mass="42510">MVQLKQTYSRSNCPTPIPGLYREVSVSSNSRVQNEPRSEAGKKAQTAPDPNDPRKPDDPNDVKKPAWKYVFKRSLSEFGKDQCTDLAAALTYYAVLAIFPGILALLSLLGLFGQAQNTTNQVLEIIGQFAPPDTLETIKPTIEGLASNQAAGLTFVIGLLGAIWSASGYVNAFSRAMNRVYEVEEGRGFIKLRPQMLLITVIVLVLIVAMGLMLVLSGPVAEAVGNTIGLGGTALVIWNIAKWPVLVIFAVLMIAVLYYGAPNVKQPKFRWMSLGGFIALIVLAITTAAFSLYVANFGSYDKTYGAIAGVIVLLLWIWLANLSLLFGVEFDAEMERGRQLQGGIEAEETIQLPPRDTKAAEKKQEKKLKLIREGRELREKYGRDSGQR</sequence>
<evidence type="ECO:0000256" key="2">
    <source>
        <dbReference type="ARBA" id="ARBA00022475"/>
    </source>
</evidence>
<dbReference type="PANTHER" id="PTHR30213:SF0">
    <property type="entry name" value="UPF0761 MEMBRANE PROTEIN YIHY"/>
    <property type="match status" value="1"/>
</dbReference>
<keyword evidence="4 7" id="KW-1133">Transmembrane helix</keyword>
<dbReference type="EMBL" id="QZVT01000001">
    <property type="protein sequence ID" value="RJT83373.1"/>
    <property type="molecule type" value="Genomic_DNA"/>
</dbReference>